<keyword evidence="12" id="KW-1185">Reference proteome</keyword>
<keyword evidence="4" id="KW-0677">Repeat</keyword>
<keyword evidence="5 9" id="KW-1133">Transmembrane helix</keyword>
<proteinExistence type="predicted"/>
<dbReference type="InterPro" id="IPR013783">
    <property type="entry name" value="Ig-like_fold"/>
</dbReference>
<dbReference type="SMART" id="SM00560">
    <property type="entry name" value="LamGL"/>
    <property type="match status" value="2"/>
</dbReference>
<evidence type="ECO:0000256" key="2">
    <source>
        <dbReference type="ARBA" id="ARBA00022692"/>
    </source>
</evidence>
<name>A0A9W6LZ99_9MICO</name>
<dbReference type="GO" id="GO:0006816">
    <property type="term" value="P:calcium ion transport"/>
    <property type="evidence" value="ECO:0007669"/>
    <property type="project" value="TreeGrafter"/>
</dbReference>
<feature type="region of interest" description="Disordered" evidence="8">
    <location>
        <begin position="1"/>
        <end position="46"/>
    </location>
</feature>
<feature type="compositionally biased region" description="Pro residues" evidence="8">
    <location>
        <begin position="82"/>
        <end position="91"/>
    </location>
</feature>
<evidence type="ECO:0000313" key="12">
    <source>
        <dbReference type="Proteomes" id="UP001142372"/>
    </source>
</evidence>
<dbReference type="InterPro" id="IPR006558">
    <property type="entry name" value="LamG-like"/>
</dbReference>
<feature type="compositionally biased region" description="Basic residues" evidence="8">
    <location>
        <begin position="1"/>
        <end position="10"/>
    </location>
</feature>
<protein>
    <submittedName>
        <fullName evidence="11">PDK repeat-containing protein</fullName>
    </submittedName>
</protein>
<gene>
    <name evidence="11" type="ORF">GCM10017584_09630</name>
</gene>
<evidence type="ECO:0000256" key="7">
    <source>
        <dbReference type="ARBA" id="ARBA00023157"/>
    </source>
</evidence>
<dbReference type="SUPFAM" id="SSF49299">
    <property type="entry name" value="PKD domain"/>
    <property type="match status" value="3"/>
</dbReference>
<dbReference type="GO" id="GO:0005886">
    <property type="term" value="C:plasma membrane"/>
    <property type="evidence" value="ECO:0007669"/>
    <property type="project" value="TreeGrafter"/>
</dbReference>
<dbReference type="InterPro" id="IPR013320">
    <property type="entry name" value="ConA-like_dom_sf"/>
</dbReference>
<dbReference type="Proteomes" id="UP001142372">
    <property type="component" value="Unassembled WGS sequence"/>
</dbReference>
<feature type="transmembrane region" description="Helical" evidence="9">
    <location>
        <begin position="53"/>
        <end position="73"/>
    </location>
</feature>
<evidence type="ECO:0000256" key="6">
    <source>
        <dbReference type="ARBA" id="ARBA00023136"/>
    </source>
</evidence>
<dbReference type="PROSITE" id="PS50093">
    <property type="entry name" value="PKD"/>
    <property type="match status" value="3"/>
</dbReference>
<evidence type="ECO:0000256" key="9">
    <source>
        <dbReference type="SAM" id="Phobius"/>
    </source>
</evidence>
<reference evidence="11" key="1">
    <citation type="journal article" date="2014" name="Int. J. Syst. Evol. Microbiol.">
        <title>Complete genome sequence of Corynebacterium casei LMG S-19264T (=DSM 44701T), isolated from a smear-ripened cheese.</title>
        <authorList>
            <consortium name="US DOE Joint Genome Institute (JGI-PGF)"/>
            <person name="Walter F."/>
            <person name="Albersmeier A."/>
            <person name="Kalinowski J."/>
            <person name="Ruckert C."/>
        </authorList>
    </citation>
    <scope>NUCLEOTIDE SEQUENCE</scope>
    <source>
        <strain evidence="11">VKM Ac-1401</strain>
    </source>
</reference>
<dbReference type="InterPro" id="IPR022409">
    <property type="entry name" value="PKD/Chitinase_dom"/>
</dbReference>
<evidence type="ECO:0000313" key="11">
    <source>
        <dbReference type="EMBL" id="GLJ75389.1"/>
    </source>
</evidence>
<feature type="domain" description="PKD" evidence="10">
    <location>
        <begin position="1069"/>
        <end position="1151"/>
    </location>
</feature>
<evidence type="ECO:0000256" key="1">
    <source>
        <dbReference type="ARBA" id="ARBA00004141"/>
    </source>
</evidence>
<dbReference type="SUPFAM" id="SSF49899">
    <property type="entry name" value="Concanavalin A-like lectins/glucanases"/>
    <property type="match status" value="2"/>
</dbReference>
<keyword evidence="7" id="KW-1015">Disulfide bond</keyword>
<feature type="compositionally biased region" description="Low complexity" evidence="8">
    <location>
        <begin position="26"/>
        <end position="38"/>
    </location>
</feature>
<dbReference type="InterPro" id="IPR011047">
    <property type="entry name" value="Quinoprotein_ADH-like_sf"/>
</dbReference>
<feature type="domain" description="PKD" evidence="10">
    <location>
        <begin position="1241"/>
        <end position="1324"/>
    </location>
</feature>
<dbReference type="Gene3D" id="2.60.40.10">
    <property type="entry name" value="Immunoglobulins"/>
    <property type="match status" value="3"/>
</dbReference>
<dbReference type="GO" id="GO:0005975">
    <property type="term" value="P:carbohydrate metabolic process"/>
    <property type="evidence" value="ECO:0007669"/>
    <property type="project" value="UniProtKB-ARBA"/>
</dbReference>
<feature type="domain" description="PKD" evidence="10">
    <location>
        <begin position="1155"/>
        <end position="1228"/>
    </location>
</feature>
<dbReference type="SMART" id="SM00089">
    <property type="entry name" value="PKD"/>
    <property type="match status" value="3"/>
</dbReference>
<dbReference type="Pfam" id="PF18911">
    <property type="entry name" value="PKD_4"/>
    <property type="match status" value="3"/>
</dbReference>
<dbReference type="EMBL" id="BSEN01000003">
    <property type="protein sequence ID" value="GLJ75389.1"/>
    <property type="molecule type" value="Genomic_DNA"/>
</dbReference>
<accession>A0A9W6LZ99</accession>
<dbReference type="PANTHER" id="PTHR46730:SF4">
    <property type="entry name" value="POLYCYSTIC KIDNEY DISEASE PROTEIN 1-LIKE 1"/>
    <property type="match status" value="1"/>
</dbReference>
<dbReference type="CDD" id="cd00146">
    <property type="entry name" value="PKD"/>
    <property type="match status" value="3"/>
</dbReference>
<comment type="subcellular location">
    <subcellularLocation>
        <location evidence="1">Membrane</location>
        <topology evidence="1">Multi-pass membrane protein</topology>
    </subcellularLocation>
</comment>
<keyword evidence="2 9" id="KW-0812">Transmembrane</keyword>
<organism evidence="11 12">
    <name type="scientific">Leifsonia poae</name>
    <dbReference type="NCBI Taxonomy" id="110933"/>
    <lineage>
        <taxon>Bacteria</taxon>
        <taxon>Bacillati</taxon>
        <taxon>Actinomycetota</taxon>
        <taxon>Actinomycetes</taxon>
        <taxon>Micrococcales</taxon>
        <taxon>Microbacteriaceae</taxon>
        <taxon>Leifsonia</taxon>
    </lineage>
</organism>
<keyword evidence="6 9" id="KW-0472">Membrane</keyword>
<dbReference type="InterPro" id="IPR000601">
    <property type="entry name" value="PKD_dom"/>
</dbReference>
<dbReference type="Pfam" id="PF13385">
    <property type="entry name" value="Laminin_G_3"/>
    <property type="match status" value="2"/>
</dbReference>
<evidence type="ECO:0000256" key="5">
    <source>
        <dbReference type="ARBA" id="ARBA00022989"/>
    </source>
</evidence>
<dbReference type="GO" id="GO:0005261">
    <property type="term" value="F:monoatomic cation channel activity"/>
    <property type="evidence" value="ECO:0007669"/>
    <property type="project" value="TreeGrafter"/>
</dbReference>
<reference evidence="11" key="2">
    <citation type="submission" date="2023-01" db="EMBL/GenBank/DDBJ databases">
        <authorList>
            <person name="Sun Q."/>
            <person name="Evtushenko L."/>
        </authorList>
    </citation>
    <scope>NUCLEOTIDE SEQUENCE</scope>
    <source>
        <strain evidence="11">VKM Ac-1401</strain>
    </source>
</reference>
<evidence type="ECO:0000256" key="8">
    <source>
        <dbReference type="SAM" id="MobiDB-lite"/>
    </source>
</evidence>
<evidence type="ECO:0000256" key="3">
    <source>
        <dbReference type="ARBA" id="ARBA00022729"/>
    </source>
</evidence>
<comment type="caution">
    <text evidence="11">The sequence shown here is derived from an EMBL/GenBank/DDBJ whole genome shotgun (WGS) entry which is preliminary data.</text>
</comment>
<evidence type="ECO:0000256" key="4">
    <source>
        <dbReference type="ARBA" id="ARBA00022737"/>
    </source>
</evidence>
<sequence>MLPRLTRQRQGRLTSSHLLDQHEQLDPNNNPHPTNTDTEVVMSSHPRPRARSLGILTSVITAVGLVFGGLALASPAAADTAPPDPTNPASPPTVSADALPTTQIDGVAWAQVVVGNTVYVAGKFTTARPAGAAAGVNTTPRSNLLAYDITTGNLISSFNVPLNAQALAITASPDGSRIYVGGDFTTAGGNPYYRIVAISTATGQVITSFRPIMESQVRALAATNTALYAGGTFSTTNGVSTPYIAKINASNGSTNTTWAGSADYVVDALAVSPDGTKVYSGGRFQHVNGANNAYGLAMYDGTSGAFTPFGANSVVRDAGTQAGITALVATADSVYGSGYVFGAGGNLEGSFRADANTGNLIWMEDCHGDTYSIFPMNSALYAAGHPHYCGNVGGFPQTNPWTYHHTIAFSNAATGTLTNNGDGAYANFTGQPAPTLLNWYPQYVTGSYTGQGQAAWSISGNGNYLAVGGEFPYVNGVAQYGLTRYAVNSVVKSKVAPNVNTPLVPNAASFTAGQARVSWTATYDQDNVKLSYKLVRDGNLANPVYQVDQISNFWTRPAMGFIDKNLVPGSTHSYRLYVTDPDGNQVSRLGNTVTISATNSGGAYSDSVTGAGASSYWPLDEASGAAGFDHVAFNDLQLQAGVTRGAAGPISGTTASIFNGTSTGFAVTPTAIDGPNTFTAEAWINTTTTSGGKIIGFGNSNTGDSSGYDRHVFMDNSGKIWFGVYPGGVQTLNSSGTYNDGQWHQIVASLGANGMRLYIDGKLVGSRTDVTTGQDYAGYWRVGGDNLGGWPNQPSSNYFGGSIGQVAIFPTVLTPTQVVNQYVASGRPSPLAPAPADAYGAAVYNANPDLFWRLDETSGSVAKSADAYGNNGTYSGNATTKNQSGVLPGSTDNAVRFNTSNNGGNGSLVTSNQQVSNPTTYSEEIWFKTSTTRGGKLIGFGDQQTGLSSNYDRHVYMQDDGHIVFGVWTGQTNTITSPTALNDNQWHYAVATQGADGMNLYVDGALVGTNPQTQAQAYSGYWRIGGDNTWGSTGPYFAGTLDEAAVYSSVLSAQDVANHYALATSGTLPNQAPTASFTNTQDGLTVNVDGSASTDPDGTIASYAWDFGDGDTATTPTASHTYAQGGSYTVKLTVTDNAGATNTKTVAVTVTAPPPNQAPVAAFTSTVSNLSVAFDGSGSADSDGSVAGYAWDFGDGTTGTGATPTHAYGTADTFTVTLTVTDDKGLASTPVQHQVTTVAVPNQAPTASFTATPNGLAVSANGGASSDPDGSVASYAWTFGDGGTATGSTASHTYAAGGSYTITLTVTDNQGLASSPATKSVTVTAPPPAAIASDTFARTSASGWGSADLGGAWTGAGAASAYTVGSGTASIVGAAGSTKTELLSGISSTNTDTTVQFSTDRTATGGGIYVSAIGRSNGTIEYSARIWEQASGAMQLQLLQGGTAMQLVNLTGLTYTPGQQYQVRLQVFGTSPTTIRAKVWKVGTTEPTAWQASVTDSTAALQVAGSVGLRAYLSGTATDTPLTTKFDNFVVSPAQ</sequence>
<dbReference type="PANTHER" id="PTHR46730">
    <property type="entry name" value="POLYCYSTIN-1"/>
    <property type="match status" value="1"/>
</dbReference>
<dbReference type="InterPro" id="IPR035986">
    <property type="entry name" value="PKD_dom_sf"/>
</dbReference>
<keyword evidence="3" id="KW-0732">Signal</keyword>
<feature type="region of interest" description="Disordered" evidence="8">
    <location>
        <begin position="76"/>
        <end position="98"/>
    </location>
</feature>
<evidence type="ECO:0000259" key="10">
    <source>
        <dbReference type="PROSITE" id="PS50093"/>
    </source>
</evidence>
<dbReference type="Gene3D" id="2.60.120.200">
    <property type="match status" value="2"/>
</dbReference>
<dbReference type="SUPFAM" id="SSF50998">
    <property type="entry name" value="Quinoprotein alcohol dehydrogenase-like"/>
    <property type="match status" value="1"/>
</dbReference>